<accession>A0A5B7IX83</accession>
<keyword evidence="3" id="KW-1185">Reference proteome</keyword>
<feature type="region of interest" description="Disordered" evidence="1">
    <location>
        <begin position="1"/>
        <end position="43"/>
    </location>
</feature>
<evidence type="ECO:0000313" key="2">
    <source>
        <dbReference type="EMBL" id="MPC89160.1"/>
    </source>
</evidence>
<dbReference type="EMBL" id="VSRR010080087">
    <property type="protein sequence ID" value="MPC89160.1"/>
    <property type="molecule type" value="Genomic_DNA"/>
</dbReference>
<name>A0A5B7IX83_PORTR</name>
<gene>
    <name evidence="2" type="ORF">E2C01_084094</name>
</gene>
<organism evidence="2 3">
    <name type="scientific">Portunus trituberculatus</name>
    <name type="common">Swimming crab</name>
    <name type="synonym">Neptunus trituberculatus</name>
    <dbReference type="NCBI Taxonomy" id="210409"/>
    <lineage>
        <taxon>Eukaryota</taxon>
        <taxon>Metazoa</taxon>
        <taxon>Ecdysozoa</taxon>
        <taxon>Arthropoda</taxon>
        <taxon>Crustacea</taxon>
        <taxon>Multicrustacea</taxon>
        <taxon>Malacostraca</taxon>
        <taxon>Eumalacostraca</taxon>
        <taxon>Eucarida</taxon>
        <taxon>Decapoda</taxon>
        <taxon>Pleocyemata</taxon>
        <taxon>Brachyura</taxon>
        <taxon>Eubrachyura</taxon>
        <taxon>Portunoidea</taxon>
        <taxon>Portunidae</taxon>
        <taxon>Portuninae</taxon>
        <taxon>Portunus</taxon>
    </lineage>
</organism>
<protein>
    <submittedName>
        <fullName evidence="2">Uncharacterized protein</fullName>
    </submittedName>
</protein>
<evidence type="ECO:0000256" key="1">
    <source>
        <dbReference type="SAM" id="MobiDB-lite"/>
    </source>
</evidence>
<evidence type="ECO:0000313" key="3">
    <source>
        <dbReference type="Proteomes" id="UP000324222"/>
    </source>
</evidence>
<sequence>MDDVNTSTTSDDRHNYNHSYTVSDLMPTSTESQNENSNQEPRSWSSCYALIDCQAWRALPHPINLRTRHEAKH</sequence>
<reference evidence="2 3" key="1">
    <citation type="submission" date="2019-05" db="EMBL/GenBank/DDBJ databases">
        <title>Another draft genome of Portunus trituberculatus and its Hox gene families provides insights of decapod evolution.</title>
        <authorList>
            <person name="Jeong J.-H."/>
            <person name="Song I."/>
            <person name="Kim S."/>
            <person name="Choi T."/>
            <person name="Kim D."/>
            <person name="Ryu S."/>
            <person name="Kim W."/>
        </authorList>
    </citation>
    <scope>NUCLEOTIDE SEQUENCE [LARGE SCALE GENOMIC DNA]</scope>
    <source>
        <tissue evidence="2">Muscle</tissue>
    </source>
</reference>
<dbReference type="AlphaFoldDB" id="A0A5B7IX83"/>
<comment type="caution">
    <text evidence="2">The sequence shown here is derived from an EMBL/GenBank/DDBJ whole genome shotgun (WGS) entry which is preliminary data.</text>
</comment>
<proteinExistence type="predicted"/>
<feature type="compositionally biased region" description="Polar residues" evidence="1">
    <location>
        <begin position="17"/>
        <end position="43"/>
    </location>
</feature>
<dbReference type="Proteomes" id="UP000324222">
    <property type="component" value="Unassembled WGS sequence"/>
</dbReference>